<organism evidence="6">
    <name type="scientific">uncultured marine thaumarchaeote KM3_24_H04</name>
    <dbReference type="NCBI Taxonomy" id="1456101"/>
    <lineage>
        <taxon>Archaea</taxon>
        <taxon>Nitrososphaerota</taxon>
        <taxon>environmental samples</taxon>
    </lineage>
</organism>
<evidence type="ECO:0000256" key="3">
    <source>
        <dbReference type="ARBA" id="ARBA00023274"/>
    </source>
</evidence>
<dbReference type="HAMAP" id="MF_01474">
    <property type="entry name" value="Ribosomal_eS19"/>
    <property type="match status" value="1"/>
</dbReference>
<dbReference type="SMART" id="SM01413">
    <property type="entry name" value="Ribosomal_S19e"/>
    <property type="match status" value="1"/>
</dbReference>
<comment type="function">
    <text evidence="5">May be involved in maturation of the 30S ribosomal subunit.</text>
</comment>
<accession>A0A075GV30</accession>
<dbReference type="InterPro" id="IPR027548">
    <property type="entry name" value="Ribosomal_eS19_archaeal"/>
</dbReference>
<dbReference type="InterPro" id="IPR001266">
    <property type="entry name" value="Ribosomal_eS19"/>
</dbReference>
<dbReference type="Gene3D" id="1.10.10.10">
    <property type="entry name" value="Winged helix-like DNA-binding domain superfamily/Winged helix DNA-binding domain"/>
    <property type="match status" value="1"/>
</dbReference>
<dbReference type="InterPro" id="IPR036390">
    <property type="entry name" value="WH_DNA-bd_sf"/>
</dbReference>
<evidence type="ECO:0000256" key="4">
    <source>
        <dbReference type="ARBA" id="ARBA00035143"/>
    </source>
</evidence>
<keyword evidence="3 5" id="KW-0687">Ribonucleoprotein</keyword>
<proteinExistence type="inferred from homology"/>
<evidence type="ECO:0000256" key="5">
    <source>
        <dbReference type="HAMAP-Rule" id="MF_01474"/>
    </source>
</evidence>
<dbReference type="GO" id="GO:0003723">
    <property type="term" value="F:RNA binding"/>
    <property type="evidence" value="ECO:0007669"/>
    <property type="project" value="TreeGrafter"/>
</dbReference>
<dbReference type="InterPro" id="IPR036388">
    <property type="entry name" value="WH-like_DNA-bd_sf"/>
</dbReference>
<evidence type="ECO:0000313" key="6">
    <source>
        <dbReference type="EMBL" id="AIF07746.1"/>
    </source>
</evidence>
<dbReference type="NCBIfam" id="NF006811">
    <property type="entry name" value="PRK09333.1"/>
    <property type="match status" value="1"/>
</dbReference>
<dbReference type="GO" id="GO:0006412">
    <property type="term" value="P:translation"/>
    <property type="evidence" value="ECO:0007669"/>
    <property type="project" value="UniProtKB-UniRule"/>
</dbReference>
<evidence type="ECO:0000256" key="2">
    <source>
        <dbReference type="ARBA" id="ARBA00022980"/>
    </source>
</evidence>
<dbReference type="FunFam" id="1.10.10.10:FF:000449">
    <property type="entry name" value="30S ribosomal protein S19e"/>
    <property type="match status" value="1"/>
</dbReference>
<name>A0A075GV30_9ARCH</name>
<comment type="subunit">
    <text evidence="5">Part of the 30S ribosomal subunit.</text>
</comment>
<dbReference type="SUPFAM" id="SSF46785">
    <property type="entry name" value="Winged helix' DNA-binding domain"/>
    <property type="match status" value="1"/>
</dbReference>
<dbReference type="EMBL" id="KF900812">
    <property type="protein sequence ID" value="AIF07746.1"/>
    <property type="molecule type" value="Genomic_DNA"/>
</dbReference>
<keyword evidence="2 5" id="KW-0689">Ribosomal protein</keyword>
<dbReference type="GO" id="GO:0000028">
    <property type="term" value="P:ribosomal small subunit assembly"/>
    <property type="evidence" value="ECO:0007669"/>
    <property type="project" value="TreeGrafter"/>
</dbReference>
<gene>
    <name evidence="6" type="primary">RP-S19e</name>
    <name evidence="6" type="synonym">RPS19</name>
    <name evidence="5" type="synonym">rps19e</name>
</gene>
<sequence>MAKVYDVPANDLITKLAEVLKTEDIPAPDWSLFVKTGAHADKAPQKSDWWHTRCASILRKIYLHGPISVNDLRTMYGDGRRNKYYGARHHKDASGAIIRNAIHGLEKLGYVEKVEKKGRVVSRQGMQKLDKMSTEILNEMIQNTPKLKIYS</sequence>
<dbReference type="PANTHER" id="PTHR11710:SF0">
    <property type="entry name" value="40S RIBOSOMAL PROTEIN S19"/>
    <property type="match status" value="1"/>
</dbReference>
<dbReference type="AlphaFoldDB" id="A0A075GV30"/>
<protein>
    <recommendedName>
        <fullName evidence="4 5">Small ribosomal subunit protein eS19</fullName>
    </recommendedName>
</protein>
<dbReference type="GO" id="GO:0003735">
    <property type="term" value="F:structural constituent of ribosome"/>
    <property type="evidence" value="ECO:0007669"/>
    <property type="project" value="InterPro"/>
</dbReference>
<reference evidence="6" key="1">
    <citation type="journal article" date="2014" name="Genome Biol. Evol.">
        <title>Pangenome evidence for extensive interdomain horizontal transfer affecting lineage core and shell genes in uncultured planktonic thaumarchaeota and euryarchaeota.</title>
        <authorList>
            <person name="Deschamps P."/>
            <person name="Zivanovic Y."/>
            <person name="Moreira D."/>
            <person name="Rodriguez-Valera F."/>
            <person name="Lopez-Garcia P."/>
        </authorList>
    </citation>
    <scope>NUCLEOTIDE SEQUENCE</scope>
</reference>
<evidence type="ECO:0000256" key="1">
    <source>
        <dbReference type="ARBA" id="ARBA00010014"/>
    </source>
</evidence>
<dbReference type="Pfam" id="PF01090">
    <property type="entry name" value="Ribosomal_S19e"/>
    <property type="match status" value="1"/>
</dbReference>
<comment type="similarity">
    <text evidence="1 5">Belongs to the eukaryotic ribosomal protein eS19 family.</text>
</comment>
<dbReference type="GO" id="GO:0022627">
    <property type="term" value="C:cytosolic small ribosomal subunit"/>
    <property type="evidence" value="ECO:0007669"/>
    <property type="project" value="TreeGrafter"/>
</dbReference>
<dbReference type="PANTHER" id="PTHR11710">
    <property type="entry name" value="40S RIBOSOMAL PROTEIN S19"/>
    <property type="match status" value="1"/>
</dbReference>